<accession>A0A6A7ABR6</accession>
<name>A0A6A7ABR6_9PLEO</name>
<sequence length="57" mass="6133">MDMIVAGYGILANVCLQISTIGVIRLPQYPGNYVVQGGTSPLHRSRNLSLGRGNSHH</sequence>
<protein>
    <submittedName>
        <fullName evidence="1">Uncharacterized protein</fullName>
    </submittedName>
</protein>
<proteinExistence type="predicted"/>
<dbReference type="AlphaFoldDB" id="A0A6A7ABR6"/>
<dbReference type="EMBL" id="MU006220">
    <property type="protein sequence ID" value="KAF2830035.1"/>
    <property type="molecule type" value="Genomic_DNA"/>
</dbReference>
<reference evidence="1" key="1">
    <citation type="journal article" date="2020" name="Stud. Mycol.">
        <title>101 Dothideomycetes genomes: a test case for predicting lifestyles and emergence of pathogens.</title>
        <authorList>
            <person name="Haridas S."/>
            <person name="Albert R."/>
            <person name="Binder M."/>
            <person name="Bloem J."/>
            <person name="Labutti K."/>
            <person name="Salamov A."/>
            <person name="Andreopoulos B."/>
            <person name="Baker S."/>
            <person name="Barry K."/>
            <person name="Bills G."/>
            <person name="Bluhm B."/>
            <person name="Cannon C."/>
            <person name="Castanera R."/>
            <person name="Culley D."/>
            <person name="Daum C."/>
            <person name="Ezra D."/>
            <person name="Gonzalez J."/>
            <person name="Henrissat B."/>
            <person name="Kuo A."/>
            <person name="Liang C."/>
            <person name="Lipzen A."/>
            <person name="Lutzoni F."/>
            <person name="Magnuson J."/>
            <person name="Mondo S."/>
            <person name="Nolan M."/>
            <person name="Ohm R."/>
            <person name="Pangilinan J."/>
            <person name="Park H.-J."/>
            <person name="Ramirez L."/>
            <person name="Alfaro M."/>
            <person name="Sun H."/>
            <person name="Tritt A."/>
            <person name="Yoshinaga Y."/>
            <person name="Zwiers L.-H."/>
            <person name="Turgeon B."/>
            <person name="Goodwin S."/>
            <person name="Spatafora J."/>
            <person name="Crous P."/>
            <person name="Grigoriev I."/>
        </authorList>
    </citation>
    <scope>NUCLEOTIDE SEQUENCE</scope>
    <source>
        <strain evidence="1">CBS 113818</strain>
    </source>
</reference>
<dbReference type="Proteomes" id="UP000799424">
    <property type="component" value="Unassembled WGS sequence"/>
</dbReference>
<organism evidence="1 2">
    <name type="scientific">Ophiobolus disseminans</name>
    <dbReference type="NCBI Taxonomy" id="1469910"/>
    <lineage>
        <taxon>Eukaryota</taxon>
        <taxon>Fungi</taxon>
        <taxon>Dikarya</taxon>
        <taxon>Ascomycota</taxon>
        <taxon>Pezizomycotina</taxon>
        <taxon>Dothideomycetes</taxon>
        <taxon>Pleosporomycetidae</taxon>
        <taxon>Pleosporales</taxon>
        <taxon>Pleosporineae</taxon>
        <taxon>Phaeosphaeriaceae</taxon>
        <taxon>Ophiobolus</taxon>
    </lineage>
</organism>
<keyword evidence="2" id="KW-1185">Reference proteome</keyword>
<gene>
    <name evidence="1" type="ORF">CC86DRAFT_367913</name>
</gene>
<evidence type="ECO:0000313" key="2">
    <source>
        <dbReference type="Proteomes" id="UP000799424"/>
    </source>
</evidence>
<evidence type="ECO:0000313" key="1">
    <source>
        <dbReference type="EMBL" id="KAF2830035.1"/>
    </source>
</evidence>